<dbReference type="InterPro" id="IPR036388">
    <property type="entry name" value="WH-like_DNA-bd_sf"/>
</dbReference>
<dbReference type="Proteomes" id="UP000766904">
    <property type="component" value="Unassembled WGS sequence"/>
</dbReference>
<proteinExistence type="predicted"/>
<dbReference type="AlphaFoldDB" id="A0A8J8TQ17"/>
<dbReference type="RefSeq" id="WP_148860570.1">
    <property type="nucleotide sequence ID" value="NZ_PHNJ01000023.1"/>
</dbReference>
<dbReference type="Gene3D" id="1.10.10.10">
    <property type="entry name" value="Winged helix-like DNA-binding domain superfamily/Winged helix DNA-binding domain"/>
    <property type="match status" value="1"/>
</dbReference>
<evidence type="ECO:0000313" key="4">
    <source>
        <dbReference type="Proteomes" id="UP000766904"/>
    </source>
</evidence>
<dbReference type="InterPro" id="IPR036390">
    <property type="entry name" value="WH_DNA-bd_sf"/>
</dbReference>
<comment type="caution">
    <text evidence="3">The sequence shown here is derived from an EMBL/GenBank/DDBJ whole genome shotgun (WGS) entry which is preliminary data.</text>
</comment>
<dbReference type="Pfam" id="PF25213">
    <property type="entry name" value="HVO_A0261_N"/>
    <property type="match status" value="1"/>
</dbReference>
<keyword evidence="4" id="KW-1185">Reference proteome</keyword>
<evidence type="ECO:0000259" key="1">
    <source>
        <dbReference type="Pfam" id="PF08350"/>
    </source>
</evidence>
<feature type="domain" description="HVO-A0261-like N-terminal" evidence="2">
    <location>
        <begin position="6"/>
        <end position="89"/>
    </location>
</feature>
<reference evidence="3" key="1">
    <citation type="submission" date="2017-11" db="EMBL/GenBank/DDBJ databases">
        <authorList>
            <person name="Kajale S.C."/>
            <person name="Sharma A."/>
        </authorList>
    </citation>
    <scope>NUCLEOTIDE SEQUENCE</scope>
    <source>
        <strain evidence="3">LS1_42</strain>
    </source>
</reference>
<organism evidence="3 4">
    <name type="scientific">Natronococcus pandeyae</name>
    <dbReference type="NCBI Taxonomy" id="2055836"/>
    <lineage>
        <taxon>Archaea</taxon>
        <taxon>Methanobacteriati</taxon>
        <taxon>Methanobacteriota</taxon>
        <taxon>Stenosarchaea group</taxon>
        <taxon>Halobacteria</taxon>
        <taxon>Halobacteriales</taxon>
        <taxon>Natrialbaceae</taxon>
        <taxon>Natronococcus</taxon>
    </lineage>
</organism>
<evidence type="ECO:0000313" key="3">
    <source>
        <dbReference type="EMBL" id="TYL36067.1"/>
    </source>
</evidence>
<dbReference type="EMBL" id="PHNJ01000023">
    <property type="protein sequence ID" value="TYL36067.1"/>
    <property type="molecule type" value="Genomic_DNA"/>
</dbReference>
<gene>
    <name evidence="3" type="ORF">CV102_24315</name>
</gene>
<feature type="domain" description="Methanogenesis regulatory protein FilR1 middle" evidence="1">
    <location>
        <begin position="123"/>
        <end position="255"/>
    </location>
</feature>
<dbReference type="InterPro" id="IPR057527">
    <property type="entry name" value="HVO_A0261-like_N"/>
</dbReference>
<dbReference type="Pfam" id="PF08350">
    <property type="entry name" value="FilR1_middle"/>
    <property type="match status" value="1"/>
</dbReference>
<dbReference type="SUPFAM" id="SSF46785">
    <property type="entry name" value="Winged helix' DNA-binding domain"/>
    <property type="match status" value="1"/>
</dbReference>
<dbReference type="InterPro" id="IPR013561">
    <property type="entry name" value="FilR1_middle_dom"/>
</dbReference>
<sequence>MGTTIDDIEFLVSSKHRVGVLDALAERGRDRADLRAETGAHASTIGRVLGDFEDRRWIERRGSTYELTPLGKFVAERFADFCAAMEAEEKLRDVWQWLPREMEGFSVDMFADAVVAYPPAGYPYEPVKRVVQLVEESDTVRGFGATVFKTAANEAFCQAALDGMKVDVIYSPDVLAATVDWNPALFEKTATLDNCTIFVHDDLPDRRRCGIDVFDERAAICCHDTETRALRAWVDTDAPEAREWARTVFERYREEARPVDEEVLATPVPEQFTSP</sequence>
<dbReference type="OrthoDB" id="330490at2157"/>
<protein>
    <submittedName>
        <fullName evidence="3">Transcriptional regulator</fullName>
    </submittedName>
</protein>
<accession>A0A8J8TQ17</accession>
<evidence type="ECO:0000259" key="2">
    <source>
        <dbReference type="Pfam" id="PF25213"/>
    </source>
</evidence>
<name>A0A8J8TQ17_9EURY</name>